<dbReference type="InterPro" id="IPR036653">
    <property type="entry name" value="CinA-like_C"/>
</dbReference>
<reference evidence="2 3" key="1">
    <citation type="submission" date="2015-10" db="EMBL/GenBank/DDBJ databases">
        <title>Metagenome-Assembled Genomes uncover a global brackish microbiome.</title>
        <authorList>
            <person name="Hugerth L.W."/>
            <person name="Larsson J."/>
            <person name="Alneberg J."/>
            <person name="Lindh M.V."/>
            <person name="Legrand C."/>
            <person name="Pinhassi J."/>
            <person name="Andersson A.F."/>
        </authorList>
    </citation>
    <scope>NUCLEOTIDE SEQUENCE [LARGE SCALE GENOMIC DNA]</scope>
    <source>
        <strain evidence="2">BACL4 MAG-120507-bin80</strain>
    </source>
</reference>
<accession>A0A0R2SCZ9</accession>
<dbReference type="NCBIfam" id="TIGR00199">
    <property type="entry name" value="PncC_domain"/>
    <property type="match status" value="1"/>
</dbReference>
<dbReference type="Gene3D" id="3.90.950.20">
    <property type="entry name" value="CinA-like"/>
    <property type="match status" value="1"/>
</dbReference>
<feature type="domain" description="CinA C-terminal" evidence="1">
    <location>
        <begin position="13"/>
        <end position="164"/>
    </location>
</feature>
<dbReference type="Pfam" id="PF02464">
    <property type="entry name" value="CinA"/>
    <property type="match status" value="1"/>
</dbReference>
<dbReference type="AlphaFoldDB" id="A0A0R2SCZ9"/>
<evidence type="ECO:0000259" key="1">
    <source>
        <dbReference type="Pfam" id="PF02464"/>
    </source>
</evidence>
<dbReference type="EMBL" id="LIBB01000343">
    <property type="protein sequence ID" value="KRO70387.1"/>
    <property type="molecule type" value="Genomic_DNA"/>
</dbReference>
<evidence type="ECO:0000313" key="2">
    <source>
        <dbReference type="EMBL" id="KRO70387.1"/>
    </source>
</evidence>
<dbReference type="Proteomes" id="UP000051934">
    <property type="component" value="Unassembled WGS sequence"/>
</dbReference>
<dbReference type="SUPFAM" id="SSF142433">
    <property type="entry name" value="CinA-like"/>
    <property type="match status" value="1"/>
</dbReference>
<proteinExistence type="predicted"/>
<dbReference type="InterPro" id="IPR008136">
    <property type="entry name" value="CinA_C"/>
</dbReference>
<gene>
    <name evidence="2" type="ORF">ABR69_09355</name>
</gene>
<evidence type="ECO:0000313" key="3">
    <source>
        <dbReference type="Proteomes" id="UP000051934"/>
    </source>
</evidence>
<sequence length="171" mass="17413">MDKGNLVENSVSSLVDALAQRLITKQWMAATAESCTGGGIAAALTDLAGSSAWFDAGFITYSNAAKQRMLGVSPEHFRESGPGAVSEAVVLEMSLGAVARSGADVSMAVSGVAGPGGGSPEKPVGTVWIAWCVEGKADAECFLFGGDRAQIRYATICAALQGLVSRVDALA</sequence>
<name>A0A0R2SCZ9_9GAMM</name>
<comment type="caution">
    <text evidence="2">The sequence shown here is derived from an EMBL/GenBank/DDBJ whole genome shotgun (WGS) entry which is preliminary data.</text>
</comment>
<organism evidence="2 3">
    <name type="scientific">OM182 bacterium BACL3 MAG-120507-bin80</name>
    <dbReference type="NCBI Taxonomy" id="1655577"/>
    <lineage>
        <taxon>Bacteria</taxon>
        <taxon>Pseudomonadati</taxon>
        <taxon>Pseudomonadota</taxon>
        <taxon>Gammaproteobacteria</taxon>
        <taxon>OMG group</taxon>
        <taxon>OM182 clade</taxon>
    </lineage>
</organism>
<protein>
    <submittedName>
        <fullName evidence="2">Damage-inducible protein CinA</fullName>
    </submittedName>
</protein>